<dbReference type="Gene3D" id="3.10.290.30">
    <property type="entry name" value="MM3350-like"/>
    <property type="match status" value="1"/>
</dbReference>
<evidence type="ECO:0000259" key="2">
    <source>
        <dbReference type="Pfam" id="PF07929"/>
    </source>
</evidence>
<feature type="region of interest" description="Disordered" evidence="1">
    <location>
        <begin position="1"/>
        <end position="38"/>
    </location>
</feature>
<reference evidence="3 4" key="1">
    <citation type="submission" date="2019-05" db="EMBL/GenBank/DDBJ databases">
        <authorList>
            <person name="Lee S.D."/>
        </authorList>
    </citation>
    <scope>NUCLEOTIDE SEQUENCE [LARGE SCALE GENOMIC DNA]</scope>
    <source>
        <strain evidence="3 4">C5-26</strain>
    </source>
</reference>
<name>A0A563E871_9MICO</name>
<proteinExistence type="predicted"/>
<sequence length="687" mass="73899">MAAAEGPRQHHAGGPARHPADRDGLGGRTPAPLRPAHPLAPLRVLLRHRCGRRRRQHPRGRCPARPGHEEGRQQAALRVRLRRRWGHLLTVKATEPCEERRVRCIDGRRACPPEDCGGVWGYAEILELLGGPAAELDEEAQDRLEWLGDGFDPEQFDAAEVDRRLEHWEAGGVGHLETPLPTTLLPLIAGSTTLPAGLMDLIQAARLGEETLEQSADLAARLARPWVVLLHEIGSGLKLTGAGYLPPASVKRIFDELDFGAAWLGTGNREDKTLPVAQLRRTAIALSLIRKERGSLRPTATGRKLAGDPDALITDGDPLALLRHIERRLPLDTSQIGEQAALLLLLTTATGARPDNGLDPAADLLTGLGWRTDDDRPVFPLAVSDEADLTYAVLDQLHRAAGGTDDADAHTTPDVVRDIARRALHGDGSMTAPADPGDPAYLADIDPQEAVAVAATSLIAEIKGVRNPLEAELMLSTALAAMDMGAPDDIDEQQLLDTLTFMLGEVIGYAESLGSQEALALLRGASVIGPEASRGAARASAERLAGGGVPDRPWAARVGRPQLLRAWRYGDIFGQQESVGVLFDDRGREHAVMVLIDHVLGGGVKDCWVAEGKLVKRLQKDVGRLRAGTDETFFEDLDAAKAVEVLEAALAQPPCPADAEQVEDLGLHLPLLRARTDHLRELAAGAR</sequence>
<keyword evidence="4" id="KW-1185">Reference proteome</keyword>
<dbReference type="PANTHER" id="PTHR41878:SF1">
    <property type="entry name" value="TNPR PROTEIN"/>
    <property type="match status" value="1"/>
</dbReference>
<evidence type="ECO:0000256" key="1">
    <source>
        <dbReference type="SAM" id="MobiDB-lite"/>
    </source>
</evidence>
<feature type="compositionally biased region" description="Basic residues" evidence="1">
    <location>
        <begin position="50"/>
        <end position="62"/>
    </location>
</feature>
<gene>
    <name evidence="3" type="ORF">FGL98_01550</name>
</gene>
<evidence type="ECO:0000313" key="3">
    <source>
        <dbReference type="EMBL" id="TWP38509.1"/>
    </source>
</evidence>
<dbReference type="AlphaFoldDB" id="A0A563E871"/>
<dbReference type="Pfam" id="PF07929">
    <property type="entry name" value="PRiA4_ORF3"/>
    <property type="match status" value="1"/>
</dbReference>
<feature type="region of interest" description="Disordered" evidence="1">
    <location>
        <begin position="50"/>
        <end position="74"/>
    </location>
</feature>
<dbReference type="SUPFAM" id="SSF159941">
    <property type="entry name" value="MM3350-like"/>
    <property type="match status" value="1"/>
</dbReference>
<reference evidence="3 4" key="2">
    <citation type="submission" date="2019-08" db="EMBL/GenBank/DDBJ databases">
        <title>Jejuicoccus antrihumi gen. nov., sp. nov., a new member of the family Dermacoccaceae isolated from a cave.</title>
        <authorList>
            <person name="Schumann P."/>
            <person name="Kim I.S."/>
        </authorList>
    </citation>
    <scope>NUCLEOTIDE SEQUENCE [LARGE SCALE GENOMIC DNA]</scope>
    <source>
        <strain evidence="3 4">C5-26</strain>
    </source>
</reference>
<organism evidence="3 4">
    <name type="scientific">Leekyejoonella antrihumi</name>
    <dbReference type="NCBI Taxonomy" id="1660198"/>
    <lineage>
        <taxon>Bacteria</taxon>
        <taxon>Bacillati</taxon>
        <taxon>Actinomycetota</taxon>
        <taxon>Actinomycetes</taxon>
        <taxon>Micrococcales</taxon>
        <taxon>Dermacoccaceae</taxon>
        <taxon>Leekyejoonella</taxon>
    </lineage>
</organism>
<comment type="caution">
    <text evidence="3">The sequence shown here is derived from an EMBL/GenBank/DDBJ whole genome shotgun (WGS) entry which is preliminary data.</text>
</comment>
<dbReference type="OrthoDB" id="9816539at2"/>
<dbReference type="EMBL" id="VCQV01000002">
    <property type="protein sequence ID" value="TWP38509.1"/>
    <property type="molecule type" value="Genomic_DNA"/>
</dbReference>
<feature type="compositionally biased region" description="Low complexity" evidence="1">
    <location>
        <begin position="28"/>
        <end position="38"/>
    </location>
</feature>
<dbReference type="PANTHER" id="PTHR41878">
    <property type="entry name" value="LEXA REPRESSOR-RELATED"/>
    <property type="match status" value="1"/>
</dbReference>
<accession>A0A563E871</accession>
<dbReference type="InterPro" id="IPR012912">
    <property type="entry name" value="Plasmid_pRiA4b_Orf3-like"/>
</dbReference>
<dbReference type="Proteomes" id="UP000320244">
    <property type="component" value="Unassembled WGS sequence"/>
</dbReference>
<protein>
    <submittedName>
        <fullName evidence="3">Plasmid pRiA4b ORF-3 family protein</fullName>
    </submittedName>
</protein>
<feature type="domain" description="Plasmid pRiA4b Orf3-like" evidence="2">
    <location>
        <begin position="84"/>
        <end position="159"/>
    </location>
</feature>
<evidence type="ECO:0000313" key="4">
    <source>
        <dbReference type="Proteomes" id="UP000320244"/>
    </source>
</evidence>
<dbReference type="InterPro" id="IPR024047">
    <property type="entry name" value="MM3350-like_sf"/>
</dbReference>